<evidence type="ECO:0000256" key="1">
    <source>
        <dbReference type="SAM" id="MobiDB-lite"/>
    </source>
</evidence>
<dbReference type="EMBL" id="JAEPQZ010000010">
    <property type="protein sequence ID" value="KAG2176333.1"/>
    <property type="molecule type" value="Genomic_DNA"/>
</dbReference>
<dbReference type="Proteomes" id="UP000654370">
    <property type="component" value="Unassembled WGS sequence"/>
</dbReference>
<reference evidence="3" key="1">
    <citation type="submission" date="2020-12" db="EMBL/GenBank/DDBJ databases">
        <title>Metabolic potential, ecology and presence of endohyphal bacteria is reflected in genomic diversity of Mucoromycotina.</title>
        <authorList>
            <person name="Muszewska A."/>
            <person name="Okrasinska A."/>
            <person name="Steczkiewicz K."/>
            <person name="Drgas O."/>
            <person name="Orlowska M."/>
            <person name="Perlinska-Lenart U."/>
            <person name="Aleksandrzak-Piekarczyk T."/>
            <person name="Szatraj K."/>
            <person name="Zielenkiewicz U."/>
            <person name="Pilsyk S."/>
            <person name="Malc E."/>
            <person name="Mieczkowski P."/>
            <person name="Kruszewska J.S."/>
            <person name="Biernat P."/>
            <person name="Pawlowska J."/>
        </authorList>
    </citation>
    <scope>NUCLEOTIDE SEQUENCE</scope>
    <source>
        <strain evidence="3">WA0000067209</strain>
    </source>
</reference>
<keyword evidence="2" id="KW-0732">Signal</keyword>
<name>A0A8H7UDW5_MORIS</name>
<protein>
    <recommendedName>
        <fullName evidence="5">Extracellular membrane protein CFEM domain-containing protein</fullName>
    </recommendedName>
</protein>
<comment type="caution">
    <text evidence="3">The sequence shown here is derived from an EMBL/GenBank/DDBJ whole genome shotgun (WGS) entry which is preliminary data.</text>
</comment>
<evidence type="ECO:0000256" key="2">
    <source>
        <dbReference type="SAM" id="SignalP"/>
    </source>
</evidence>
<feature type="chain" id="PRO_5034003812" description="Extracellular membrane protein CFEM domain-containing protein" evidence="2">
    <location>
        <begin position="24"/>
        <end position="191"/>
    </location>
</feature>
<accession>A0A8H7UDW5</accession>
<feature type="signal peptide" evidence="2">
    <location>
        <begin position="1"/>
        <end position="23"/>
    </location>
</feature>
<feature type="region of interest" description="Disordered" evidence="1">
    <location>
        <begin position="109"/>
        <end position="160"/>
    </location>
</feature>
<dbReference type="AlphaFoldDB" id="A0A8H7UDW5"/>
<dbReference type="OrthoDB" id="2507140at2759"/>
<evidence type="ECO:0000313" key="3">
    <source>
        <dbReference type="EMBL" id="KAG2176333.1"/>
    </source>
</evidence>
<sequence length="191" mass="19392">MKYSTSIIATGLLINEVMQVALGCQDAAVFNLCMKDQQANVNNCAAADYACLCQFQQAVLSCYNNCNDSQSASQAAIQQGVVASVCNAASQVSSASMATLQTTSLTTSNTLKNPIPTMSLHPAPKPGNYSGEGGSSNGTTNKGAGSGAPNGKPVVMPSKSANGNVLSEGSHILSTGSAAVFLVTATLCFII</sequence>
<organism evidence="3 4">
    <name type="scientific">Mortierella isabellina</name>
    <name type="common">Filamentous fungus</name>
    <name type="synonym">Umbelopsis isabellina</name>
    <dbReference type="NCBI Taxonomy" id="91625"/>
    <lineage>
        <taxon>Eukaryota</taxon>
        <taxon>Fungi</taxon>
        <taxon>Fungi incertae sedis</taxon>
        <taxon>Mucoromycota</taxon>
        <taxon>Mucoromycotina</taxon>
        <taxon>Umbelopsidomycetes</taxon>
        <taxon>Umbelopsidales</taxon>
        <taxon>Umbelopsidaceae</taxon>
        <taxon>Umbelopsis</taxon>
    </lineage>
</organism>
<keyword evidence="4" id="KW-1185">Reference proteome</keyword>
<evidence type="ECO:0000313" key="4">
    <source>
        <dbReference type="Proteomes" id="UP000654370"/>
    </source>
</evidence>
<proteinExistence type="predicted"/>
<gene>
    <name evidence="3" type="ORF">INT43_005567</name>
</gene>
<evidence type="ECO:0008006" key="5">
    <source>
        <dbReference type="Google" id="ProtNLM"/>
    </source>
</evidence>